<reference evidence="1 2" key="1">
    <citation type="submission" date="2021-05" db="EMBL/GenBank/DDBJ databases">
        <title>Genome Assembly of Synthetic Allotetraploid Brassica napus Reveals Homoeologous Exchanges between Subgenomes.</title>
        <authorList>
            <person name="Davis J.T."/>
        </authorList>
    </citation>
    <scope>NUCLEOTIDE SEQUENCE [LARGE SCALE GENOMIC DNA]</scope>
    <source>
        <strain evidence="2">cv. Da-Ae</strain>
        <tissue evidence="1">Seedling</tissue>
    </source>
</reference>
<protein>
    <submittedName>
        <fullName evidence="1">Uncharacterized protein</fullName>
    </submittedName>
</protein>
<dbReference type="EMBL" id="JAGKQM010000006">
    <property type="protein sequence ID" value="KAH0923157.1"/>
    <property type="molecule type" value="Genomic_DNA"/>
</dbReference>
<gene>
    <name evidence="1" type="ORF">HID58_023175</name>
</gene>
<name>A0ABQ8D1C2_BRANA</name>
<comment type="caution">
    <text evidence="1">The sequence shown here is derived from an EMBL/GenBank/DDBJ whole genome shotgun (WGS) entry which is preliminary data.</text>
</comment>
<organism evidence="1 2">
    <name type="scientific">Brassica napus</name>
    <name type="common">Rape</name>
    <dbReference type="NCBI Taxonomy" id="3708"/>
    <lineage>
        <taxon>Eukaryota</taxon>
        <taxon>Viridiplantae</taxon>
        <taxon>Streptophyta</taxon>
        <taxon>Embryophyta</taxon>
        <taxon>Tracheophyta</taxon>
        <taxon>Spermatophyta</taxon>
        <taxon>Magnoliopsida</taxon>
        <taxon>eudicotyledons</taxon>
        <taxon>Gunneridae</taxon>
        <taxon>Pentapetalae</taxon>
        <taxon>rosids</taxon>
        <taxon>malvids</taxon>
        <taxon>Brassicales</taxon>
        <taxon>Brassicaceae</taxon>
        <taxon>Brassiceae</taxon>
        <taxon>Brassica</taxon>
    </lineage>
</organism>
<proteinExistence type="predicted"/>
<dbReference type="Proteomes" id="UP000824890">
    <property type="component" value="Unassembled WGS sequence"/>
</dbReference>
<evidence type="ECO:0000313" key="2">
    <source>
        <dbReference type="Proteomes" id="UP000824890"/>
    </source>
</evidence>
<evidence type="ECO:0000313" key="1">
    <source>
        <dbReference type="EMBL" id="KAH0923157.1"/>
    </source>
</evidence>
<accession>A0ABQ8D1C2</accession>
<keyword evidence="2" id="KW-1185">Reference proteome</keyword>
<sequence>MGFAKWLWGSLRSKRFPKIPRLHGKFRDVVRSLHSDARAELNSGGKTGSGNSGIAPSTMAAELPRNMHSRASIDFDISRVATSCKEESDLTLEHRKPNSVPA</sequence>